<dbReference type="EMBL" id="PKRU02000023">
    <property type="protein sequence ID" value="RPD37161.1"/>
    <property type="molecule type" value="Genomic_DNA"/>
</dbReference>
<dbReference type="Proteomes" id="UP000236895">
    <property type="component" value="Unassembled WGS sequence"/>
</dbReference>
<comment type="caution">
    <text evidence="2">The sequence shown here is derived from an EMBL/GenBank/DDBJ whole genome shotgun (WGS) entry which is preliminary data.</text>
</comment>
<keyword evidence="1" id="KW-0472">Membrane</keyword>
<organism evidence="2 3">
    <name type="scientific">Candidatus Liberibacter solanacearum</name>
    <dbReference type="NCBI Taxonomy" id="556287"/>
    <lineage>
        <taxon>Bacteria</taxon>
        <taxon>Pseudomonadati</taxon>
        <taxon>Pseudomonadota</taxon>
        <taxon>Alphaproteobacteria</taxon>
        <taxon>Hyphomicrobiales</taxon>
        <taxon>Rhizobiaceae</taxon>
        <taxon>Liberibacter</taxon>
    </lineage>
</organism>
<name>A0A424FM09_9HYPH</name>
<feature type="transmembrane region" description="Helical" evidence="1">
    <location>
        <begin position="12"/>
        <end position="31"/>
    </location>
</feature>
<reference evidence="2 3" key="1">
    <citation type="submission" date="2018-11" db="EMBL/GenBank/DDBJ databases">
        <title>Genome Analysis of Haplotype D of Candidatus Liberibacter Solanacearum.</title>
        <authorList>
            <person name="Katsir L."/>
            <person name="Ruan Z."/>
            <person name="Santos Garcia D."/>
            <person name="Piasezky A."/>
            <person name="Jiang J."/>
            <person name="Sela N."/>
            <person name="Freilich S."/>
            <person name="Bahar O."/>
        </authorList>
    </citation>
    <scope>NUCLEOTIDE SEQUENCE [LARGE SCALE GENOMIC DNA]</scope>
    <source>
        <strain evidence="3">haplotype D1</strain>
    </source>
</reference>
<accession>A0A424FM09</accession>
<dbReference type="AlphaFoldDB" id="A0A424FM09"/>
<protein>
    <submittedName>
        <fullName evidence="2">Uncharacterized protein</fullName>
    </submittedName>
</protein>
<sequence length="66" mass="7436">MNYIVNLVEIFQPVVILVVSLIIPVFVNGVVMPLKGLLRLTESEKQLEIENMFRDSLHLAASNVMP</sequence>
<evidence type="ECO:0000313" key="3">
    <source>
        <dbReference type="Proteomes" id="UP000236895"/>
    </source>
</evidence>
<proteinExistence type="predicted"/>
<gene>
    <name evidence="2" type="ORF">C0030_003875</name>
</gene>
<keyword evidence="1" id="KW-1133">Transmembrane helix</keyword>
<evidence type="ECO:0000256" key="1">
    <source>
        <dbReference type="SAM" id="Phobius"/>
    </source>
</evidence>
<evidence type="ECO:0000313" key="2">
    <source>
        <dbReference type="EMBL" id="RPD37161.1"/>
    </source>
</evidence>
<keyword evidence="1" id="KW-0812">Transmembrane</keyword>
<dbReference type="RefSeq" id="WP_123875998.1">
    <property type="nucleotide sequence ID" value="NZ_PKRU02000023.1"/>
</dbReference>